<dbReference type="STRING" id="984486.A0A1E3QHN1"/>
<dbReference type="GO" id="GO:0006210">
    <property type="term" value="P:thymine catabolic process"/>
    <property type="evidence" value="ECO:0007669"/>
    <property type="project" value="TreeGrafter"/>
</dbReference>
<dbReference type="RefSeq" id="XP_018982527.1">
    <property type="nucleotide sequence ID" value="XM_019130055.1"/>
</dbReference>
<protein>
    <recommendedName>
        <fullName evidence="6">FAR1 domain-containing protein</fullName>
    </recommendedName>
</protein>
<dbReference type="AlphaFoldDB" id="A0A1E3QHN1"/>
<dbReference type="GO" id="GO:0006574">
    <property type="term" value="P:L-valine catabolic process"/>
    <property type="evidence" value="ECO:0007669"/>
    <property type="project" value="TreeGrafter"/>
</dbReference>
<accession>A0A1E3QHN1</accession>
<dbReference type="GO" id="GO:0010106">
    <property type="term" value="P:cellular response to iron ion starvation"/>
    <property type="evidence" value="ECO:0007669"/>
    <property type="project" value="InterPro"/>
</dbReference>
<evidence type="ECO:0000256" key="3">
    <source>
        <dbReference type="SAM" id="MobiDB-lite"/>
    </source>
</evidence>
<evidence type="ECO:0000313" key="4">
    <source>
        <dbReference type="EMBL" id="ODQ77199.1"/>
    </source>
</evidence>
<keyword evidence="5" id="KW-1185">Reference proteome</keyword>
<dbReference type="PANTHER" id="PTHR43866:SF3">
    <property type="entry name" value="METHYLMALONATE-SEMIALDEHYDE DEHYDROGENASE [ACYLATING], MITOCHONDRIAL"/>
    <property type="match status" value="1"/>
</dbReference>
<dbReference type="InterPro" id="IPR010061">
    <property type="entry name" value="MeMal-semiAld_DH"/>
</dbReference>
<evidence type="ECO:0000313" key="5">
    <source>
        <dbReference type="Proteomes" id="UP000094336"/>
    </source>
</evidence>
<dbReference type="GO" id="GO:0004491">
    <property type="term" value="F:methylmalonate-semialdehyde dehydrogenase (acylating, NAD) activity"/>
    <property type="evidence" value="ECO:0007669"/>
    <property type="project" value="InterPro"/>
</dbReference>
<dbReference type="GO" id="GO:0005739">
    <property type="term" value="C:mitochondrion"/>
    <property type="evidence" value="ECO:0007669"/>
    <property type="project" value="TreeGrafter"/>
</dbReference>
<dbReference type="Pfam" id="PF08731">
    <property type="entry name" value="AFT"/>
    <property type="match status" value="1"/>
</dbReference>
<keyword evidence="2" id="KW-0175">Coiled coil</keyword>
<name>A0A1E3QHN1_9ASCO</name>
<evidence type="ECO:0008006" key="6">
    <source>
        <dbReference type="Google" id="ProtNLM"/>
    </source>
</evidence>
<sequence>MAKLMRKQKTEDIEILEESKLENGLENGLEMHMPEDLQMDEHYGSSGYDNEVDEQVDAAMEAAMGPKKRAAGRKPRAREMSKAELASQLLALNPPVLNPQLPTPDQYQPSTDAETGFMITPATPVLQFDSRDALMEYIKEFALINGFGIVIAHSNKKAIYFTCELGGDYRRKKASSGTAHAPPPVVHGPDLELEQGLVPVDQHASLLEQQQQLQQQQQILQQQHLQLQLQQATSLNAQLNLAPTINATKKTKCPFSMTANHKKSTRIWTLKTIENHHNHAKLDPLTSHPMLRKRSDELNMTIISLYKQGTKPLVIEKILKDRFPKILIKREDIYNEIRSFKRKIRMGVDVHVDDSYALGAVEAVVNAANAAMAVSGNANYNAATLAAAISSANAAKLEMGAADLSQLQKHMLDSHEVAVAAAAAHAQAQAHAHAQAAHAAAAVAAAASAAQESLDEYQPTDTPLENIDTRLVDGDDQD</sequence>
<feature type="region of interest" description="Disordered" evidence="3">
    <location>
        <begin position="453"/>
        <end position="478"/>
    </location>
</feature>
<organism evidence="4 5">
    <name type="scientific">Babjeviella inositovora NRRL Y-12698</name>
    <dbReference type="NCBI Taxonomy" id="984486"/>
    <lineage>
        <taxon>Eukaryota</taxon>
        <taxon>Fungi</taxon>
        <taxon>Dikarya</taxon>
        <taxon>Ascomycota</taxon>
        <taxon>Saccharomycotina</taxon>
        <taxon>Pichiomycetes</taxon>
        <taxon>Serinales incertae sedis</taxon>
        <taxon>Babjeviella</taxon>
    </lineage>
</organism>
<dbReference type="GO" id="GO:0000981">
    <property type="term" value="F:DNA-binding transcription factor activity, RNA polymerase II-specific"/>
    <property type="evidence" value="ECO:0007669"/>
    <property type="project" value="InterPro"/>
</dbReference>
<dbReference type="EMBL" id="KV454442">
    <property type="protein sequence ID" value="ODQ77199.1"/>
    <property type="molecule type" value="Genomic_DNA"/>
</dbReference>
<gene>
    <name evidence="4" type="ORF">BABINDRAFT_163707</name>
</gene>
<dbReference type="InterPro" id="IPR014842">
    <property type="entry name" value="AFT"/>
</dbReference>
<feature type="compositionally biased region" description="Basic and acidic residues" evidence="3">
    <location>
        <begin position="467"/>
        <end position="478"/>
    </location>
</feature>
<evidence type="ECO:0000256" key="2">
    <source>
        <dbReference type="SAM" id="Coils"/>
    </source>
</evidence>
<dbReference type="GO" id="GO:0045944">
    <property type="term" value="P:positive regulation of transcription by RNA polymerase II"/>
    <property type="evidence" value="ECO:0007669"/>
    <property type="project" value="InterPro"/>
</dbReference>
<dbReference type="PANTHER" id="PTHR43866">
    <property type="entry name" value="MALONATE-SEMIALDEHYDE DEHYDROGENASE"/>
    <property type="match status" value="1"/>
</dbReference>
<dbReference type="OrthoDB" id="16547at2759"/>
<dbReference type="Proteomes" id="UP000094336">
    <property type="component" value="Unassembled WGS sequence"/>
</dbReference>
<evidence type="ECO:0000256" key="1">
    <source>
        <dbReference type="ARBA" id="ARBA00009986"/>
    </source>
</evidence>
<feature type="coiled-coil region" evidence="2">
    <location>
        <begin position="203"/>
        <end position="230"/>
    </location>
</feature>
<comment type="similarity">
    <text evidence="1">Belongs to the aldehyde dehydrogenase family.</text>
</comment>
<proteinExistence type="inferred from homology"/>
<reference evidence="5" key="1">
    <citation type="submission" date="2016-05" db="EMBL/GenBank/DDBJ databases">
        <title>Comparative genomics of biotechnologically important yeasts.</title>
        <authorList>
            <consortium name="DOE Joint Genome Institute"/>
            <person name="Riley R."/>
            <person name="Haridas S."/>
            <person name="Wolfe K.H."/>
            <person name="Lopes M.R."/>
            <person name="Hittinger C.T."/>
            <person name="Goker M."/>
            <person name="Salamov A."/>
            <person name="Wisecaver J."/>
            <person name="Long T.M."/>
            <person name="Aerts A.L."/>
            <person name="Barry K."/>
            <person name="Choi C."/>
            <person name="Clum A."/>
            <person name="Coughlan A.Y."/>
            <person name="Deshpande S."/>
            <person name="Douglass A.P."/>
            <person name="Hanson S.J."/>
            <person name="Klenk H.-P."/>
            <person name="Labutti K."/>
            <person name="Lapidus A."/>
            <person name="Lindquist E."/>
            <person name="Lipzen A."/>
            <person name="Meier-Kolthoff J.P."/>
            <person name="Ohm R.A."/>
            <person name="Otillar R.P."/>
            <person name="Pangilinan J."/>
            <person name="Peng Y."/>
            <person name="Rokas A."/>
            <person name="Rosa C.A."/>
            <person name="Scheuner C."/>
            <person name="Sibirny A.A."/>
            <person name="Slot J.C."/>
            <person name="Stielow J.B."/>
            <person name="Sun H."/>
            <person name="Kurtzman C.P."/>
            <person name="Blackwell M."/>
            <person name="Grigoriev I.V."/>
            <person name="Jeffries T.W."/>
        </authorList>
    </citation>
    <scope>NUCLEOTIDE SEQUENCE [LARGE SCALE GENOMIC DNA]</scope>
    <source>
        <strain evidence="5">NRRL Y-12698</strain>
    </source>
</reference>
<dbReference type="GeneID" id="30147908"/>